<dbReference type="CDD" id="cd06530">
    <property type="entry name" value="S26_SPase_I"/>
    <property type="match status" value="1"/>
</dbReference>
<dbReference type="STRING" id="1798664.A3C93_04355"/>
<feature type="region of interest" description="Disordered" evidence="8">
    <location>
        <begin position="1"/>
        <end position="36"/>
    </location>
</feature>
<dbReference type="PANTHER" id="PTHR43390:SF1">
    <property type="entry name" value="CHLOROPLAST PROCESSING PEPTIDASE"/>
    <property type="match status" value="1"/>
</dbReference>
<feature type="compositionally biased region" description="Polar residues" evidence="8">
    <location>
        <begin position="1"/>
        <end position="10"/>
    </location>
</feature>
<organism evidence="10 11">
    <name type="scientific">Candidatus Lloydbacteria bacterium RIFCSPHIGHO2_02_FULL_54_17</name>
    <dbReference type="NCBI Taxonomy" id="1798664"/>
    <lineage>
        <taxon>Bacteria</taxon>
        <taxon>Candidatus Lloydiibacteriota</taxon>
    </lineage>
</organism>
<dbReference type="NCBIfam" id="TIGR02227">
    <property type="entry name" value="sigpep_I_bact"/>
    <property type="match status" value="1"/>
</dbReference>
<comment type="subcellular location">
    <subcellularLocation>
        <location evidence="7">Membrane</location>
        <topology evidence="7">Single-pass type II membrane protein</topology>
    </subcellularLocation>
</comment>
<proteinExistence type="inferred from homology"/>
<evidence type="ECO:0000256" key="5">
    <source>
        <dbReference type="ARBA" id="ARBA00022801"/>
    </source>
</evidence>
<evidence type="ECO:0000256" key="2">
    <source>
        <dbReference type="ARBA" id="ARBA00009370"/>
    </source>
</evidence>
<dbReference type="GO" id="GO:0009003">
    <property type="term" value="F:signal peptidase activity"/>
    <property type="evidence" value="ECO:0007669"/>
    <property type="project" value="UniProtKB-EC"/>
</dbReference>
<dbReference type="PROSITE" id="PS00761">
    <property type="entry name" value="SPASE_I_3"/>
    <property type="match status" value="1"/>
</dbReference>
<dbReference type="InterPro" id="IPR000223">
    <property type="entry name" value="Pept_S26A_signal_pept_1"/>
</dbReference>
<dbReference type="InterPro" id="IPR019533">
    <property type="entry name" value="Peptidase_S26"/>
</dbReference>
<evidence type="ECO:0000256" key="6">
    <source>
        <dbReference type="PIRSR" id="PIRSR600223-1"/>
    </source>
</evidence>
<evidence type="ECO:0000256" key="4">
    <source>
        <dbReference type="ARBA" id="ARBA00022670"/>
    </source>
</evidence>
<protein>
    <recommendedName>
        <fullName evidence="3 7">Signal peptidase I</fullName>
        <ecNumber evidence="3 7">3.4.21.89</ecNumber>
    </recommendedName>
</protein>
<dbReference type="InterPro" id="IPR036286">
    <property type="entry name" value="LexA/Signal_pep-like_sf"/>
</dbReference>
<evidence type="ECO:0000256" key="8">
    <source>
        <dbReference type="SAM" id="MobiDB-lite"/>
    </source>
</evidence>
<name>A0A1G2DDF8_9BACT</name>
<keyword evidence="5 7" id="KW-0378">Hydrolase</keyword>
<dbReference type="EMBL" id="MHLO01000031">
    <property type="protein sequence ID" value="OGZ11616.1"/>
    <property type="molecule type" value="Genomic_DNA"/>
</dbReference>
<dbReference type="PROSITE" id="PS00501">
    <property type="entry name" value="SPASE_I_1"/>
    <property type="match status" value="1"/>
</dbReference>
<dbReference type="Proteomes" id="UP000178636">
    <property type="component" value="Unassembled WGS sequence"/>
</dbReference>
<evidence type="ECO:0000256" key="3">
    <source>
        <dbReference type="ARBA" id="ARBA00013208"/>
    </source>
</evidence>
<evidence type="ECO:0000259" key="9">
    <source>
        <dbReference type="Pfam" id="PF10502"/>
    </source>
</evidence>
<accession>A0A1G2DDF8</accession>
<reference evidence="10 11" key="1">
    <citation type="journal article" date="2016" name="Nat. Commun.">
        <title>Thousands of microbial genomes shed light on interconnected biogeochemical processes in an aquifer system.</title>
        <authorList>
            <person name="Anantharaman K."/>
            <person name="Brown C.T."/>
            <person name="Hug L.A."/>
            <person name="Sharon I."/>
            <person name="Castelle C.J."/>
            <person name="Probst A.J."/>
            <person name="Thomas B.C."/>
            <person name="Singh A."/>
            <person name="Wilkins M.J."/>
            <person name="Karaoz U."/>
            <person name="Brodie E.L."/>
            <person name="Williams K.H."/>
            <person name="Hubbard S.S."/>
            <person name="Banfield J.F."/>
        </authorList>
    </citation>
    <scope>NUCLEOTIDE SEQUENCE [LARGE SCALE GENOMIC DNA]</scope>
</reference>
<dbReference type="GO" id="GO:0004252">
    <property type="term" value="F:serine-type endopeptidase activity"/>
    <property type="evidence" value="ECO:0007669"/>
    <property type="project" value="InterPro"/>
</dbReference>
<keyword evidence="4 7" id="KW-0645">Protease</keyword>
<feature type="active site" evidence="6">
    <location>
        <position position="113"/>
    </location>
</feature>
<comment type="catalytic activity">
    <reaction evidence="1 7">
        <text>Cleavage of hydrophobic, N-terminal signal or leader sequences from secreted and periplasmic proteins.</text>
        <dbReference type="EC" id="3.4.21.89"/>
    </reaction>
</comment>
<comment type="similarity">
    <text evidence="2 7">Belongs to the peptidase S26 family.</text>
</comment>
<dbReference type="InterPro" id="IPR019756">
    <property type="entry name" value="Pept_S26A_signal_pept_1_Ser-AS"/>
</dbReference>
<dbReference type="PRINTS" id="PR00727">
    <property type="entry name" value="LEADERPTASE"/>
</dbReference>
<evidence type="ECO:0000313" key="10">
    <source>
        <dbReference type="EMBL" id="OGZ11616.1"/>
    </source>
</evidence>
<dbReference type="AlphaFoldDB" id="A0A1G2DDF8"/>
<dbReference type="PANTHER" id="PTHR43390">
    <property type="entry name" value="SIGNAL PEPTIDASE I"/>
    <property type="match status" value="1"/>
</dbReference>
<evidence type="ECO:0000256" key="1">
    <source>
        <dbReference type="ARBA" id="ARBA00000677"/>
    </source>
</evidence>
<dbReference type="GO" id="GO:0016020">
    <property type="term" value="C:membrane"/>
    <property type="evidence" value="ECO:0007669"/>
    <property type="project" value="UniProtKB-SubCell"/>
</dbReference>
<dbReference type="GO" id="GO:0006465">
    <property type="term" value="P:signal peptide processing"/>
    <property type="evidence" value="ECO:0007669"/>
    <property type="project" value="InterPro"/>
</dbReference>
<dbReference type="SUPFAM" id="SSF51306">
    <property type="entry name" value="LexA/Signal peptidase"/>
    <property type="match status" value="1"/>
</dbReference>
<comment type="caution">
    <text evidence="10">The sequence shown here is derived from an EMBL/GenBank/DDBJ whole genome shotgun (WGS) entry which is preliminary data.</text>
</comment>
<sequence length="232" mass="24972">MSTLGDSTGVMSGERPTQGESADSSTQKERTPHGRGGVIGETLRYALVAAIIIIPVRMFIAQPFVVSGNSMLPTFHNGEYLIVNELAKYVGEYERGDVVILRYPVDPSKYFIKRVIGLPEETVSITNGTVSITGAMHASPLVLTEPYVKNQKPDEYSRTLSSEEYFVMGDNRAQSSDSRVWGPVPAKLMGGKALLRLFPFNVITLHPGGISSFDAEASNAGVSTDGTGAVNN</sequence>
<feature type="active site" evidence="6">
    <location>
        <position position="70"/>
    </location>
</feature>
<dbReference type="Pfam" id="PF10502">
    <property type="entry name" value="Peptidase_S26"/>
    <property type="match status" value="1"/>
</dbReference>
<dbReference type="EC" id="3.4.21.89" evidence="3 7"/>
<gene>
    <name evidence="10" type="ORF">A3C93_04355</name>
</gene>
<evidence type="ECO:0000256" key="7">
    <source>
        <dbReference type="RuleBase" id="RU362042"/>
    </source>
</evidence>
<evidence type="ECO:0000313" key="11">
    <source>
        <dbReference type="Proteomes" id="UP000178636"/>
    </source>
</evidence>
<dbReference type="InterPro" id="IPR019758">
    <property type="entry name" value="Pept_S26A_signal_pept_1_CS"/>
</dbReference>
<dbReference type="Gene3D" id="2.10.109.10">
    <property type="entry name" value="Umud Fragment, subunit A"/>
    <property type="match status" value="1"/>
</dbReference>
<feature type="domain" description="Peptidase S26" evidence="9">
    <location>
        <begin position="41"/>
        <end position="197"/>
    </location>
</feature>